<evidence type="ECO:0000256" key="11">
    <source>
        <dbReference type="ARBA" id="ARBA00023136"/>
    </source>
</evidence>
<evidence type="ECO:0000256" key="15">
    <source>
        <dbReference type="PIRSR" id="PIRSR606539-3"/>
    </source>
</evidence>
<dbReference type="PROSITE" id="PS00154">
    <property type="entry name" value="ATPASE_E1_E2"/>
    <property type="match status" value="1"/>
</dbReference>
<evidence type="ECO:0000256" key="9">
    <source>
        <dbReference type="ARBA" id="ARBA00022967"/>
    </source>
</evidence>
<feature type="domain" description="P-type ATPase N-terminal" evidence="18">
    <location>
        <begin position="56"/>
        <end position="119"/>
    </location>
</feature>
<dbReference type="GO" id="GO:0005524">
    <property type="term" value="F:ATP binding"/>
    <property type="evidence" value="ECO:0007669"/>
    <property type="project" value="UniProtKB-UniRule"/>
</dbReference>
<dbReference type="RefSeq" id="XP_008862459.1">
    <property type="nucleotide sequence ID" value="XM_008864237.1"/>
</dbReference>
<proteinExistence type="inferred from homology"/>
<feature type="binding site" evidence="15">
    <location>
        <position position="869"/>
    </location>
    <ligand>
        <name>Mg(2+)</name>
        <dbReference type="ChEBI" id="CHEBI:18420"/>
    </ligand>
</feature>
<gene>
    <name evidence="20" type="ORF">H310_01187</name>
</gene>
<dbReference type="InterPro" id="IPR001757">
    <property type="entry name" value="P_typ_ATPase"/>
</dbReference>
<keyword evidence="6 14" id="KW-0547">Nucleotide-binding</keyword>
<dbReference type="PANTHER" id="PTHR24092:SF180">
    <property type="entry name" value="PHOSPHOLIPID-TRANSPORTING ATPASE DNF1-RELATED"/>
    <property type="match status" value="1"/>
</dbReference>
<dbReference type="GO" id="GO:0045332">
    <property type="term" value="P:phospholipid translocation"/>
    <property type="evidence" value="ECO:0007669"/>
    <property type="project" value="TreeGrafter"/>
</dbReference>
<keyword evidence="11 16" id="KW-0472">Membrane</keyword>
<dbReference type="FunFam" id="3.40.50.1000:FF:000014">
    <property type="entry name" value="Phospholipid-transporting ATPase"/>
    <property type="match status" value="1"/>
</dbReference>
<feature type="active site" description="4-aspartylphosphate intermediate" evidence="13">
    <location>
        <position position="451"/>
    </location>
</feature>
<feature type="binding site" evidence="14">
    <location>
        <position position="869"/>
    </location>
    <ligand>
        <name>ATP</name>
        <dbReference type="ChEBI" id="CHEBI:30616"/>
    </ligand>
</feature>
<dbReference type="InterPro" id="IPR023214">
    <property type="entry name" value="HAD_sf"/>
</dbReference>
<keyword evidence="3" id="KW-0813">Transport</keyword>
<feature type="binding site" evidence="14">
    <location>
        <position position="844"/>
    </location>
    <ligand>
        <name>ATP</name>
        <dbReference type="ChEBI" id="CHEBI:30616"/>
    </ligand>
</feature>
<feature type="binding site" evidence="15">
    <location>
        <position position="453"/>
    </location>
    <ligand>
        <name>Mg(2+)</name>
        <dbReference type="ChEBI" id="CHEBI:18420"/>
    </ligand>
</feature>
<dbReference type="STRING" id="157072.A0A024UQS3"/>
<evidence type="ECO:0000256" key="5">
    <source>
        <dbReference type="ARBA" id="ARBA00022723"/>
    </source>
</evidence>
<evidence type="ECO:0000313" key="20">
    <source>
        <dbReference type="EMBL" id="ETW08654.1"/>
    </source>
</evidence>
<evidence type="ECO:0000256" key="7">
    <source>
        <dbReference type="ARBA" id="ARBA00022840"/>
    </source>
</evidence>
<feature type="transmembrane region" description="Helical" evidence="16">
    <location>
        <begin position="922"/>
        <end position="943"/>
    </location>
</feature>
<evidence type="ECO:0000256" key="8">
    <source>
        <dbReference type="ARBA" id="ARBA00022842"/>
    </source>
</evidence>
<dbReference type="Gene3D" id="2.70.150.10">
    <property type="entry name" value="Calcium-transporting ATPase, cytoplasmic transduction domain A"/>
    <property type="match status" value="1"/>
</dbReference>
<feature type="binding site" evidence="14">
    <location>
        <position position="555"/>
    </location>
    <ligand>
        <name>ATP</name>
        <dbReference type="ChEBI" id="CHEBI:30616"/>
    </ligand>
</feature>
<dbReference type="SFLD" id="SFLDS00003">
    <property type="entry name" value="Haloacid_Dehalogenase"/>
    <property type="match status" value="1"/>
</dbReference>
<evidence type="ECO:0000256" key="6">
    <source>
        <dbReference type="ARBA" id="ARBA00022741"/>
    </source>
</evidence>
<dbReference type="Gene3D" id="3.40.50.1000">
    <property type="entry name" value="HAD superfamily/HAD-like"/>
    <property type="match status" value="1"/>
</dbReference>
<feature type="binding site" evidence="15">
    <location>
        <position position="865"/>
    </location>
    <ligand>
        <name>Mg(2+)</name>
        <dbReference type="ChEBI" id="CHEBI:18420"/>
    </ligand>
</feature>
<feature type="binding site" evidence="14">
    <location>
        <position position="657"/>
    </location>
    <ligand>
        <name>ATP</name>
        <dbReference type="ChEBI" id="CHEBI:30616"/>
    </ligand>
</feature>
<feature type="binding site" evidence="14">
    <location>
        <position position="745"/>
    </location>
    <ligand>
        <name>ATP</name>
        <dbReference type="ChEBI" id="CHEBI:30616"/>
    </ligand>
</feature>
<dbReference type="InterPro" id="IPR006539">
    <property type="entry name" value="P-type_ATPase_IV"/>
</dbReference>
<dbReference type="GO" id="GO:0016887">
    <property type="term" value="F:ATP hydrolysis activity"/>
    <property type="evidence" value="ECO:0007669"/>
    <property type="project" value="InterPro"/>
</dbReference>
<evidence type="ECO:0000256" key="3">
    <source>
        <dbReference type="ARBA" id="ARBA00022448"/>
    </source>
</evidence>
<feature type="binding site" evidence="14">
    <location>
        <position position="451"/>
    </location>
    <ligand>
        <name>ATP</name>
        <dbReference type="ChEBI" id="CHEBI:30616"/>
    </ligand>
</feature>
<dbReference type="EC" id="7.6.2.1" evidence="16"/>
<organism evidence="20">
    <name type="scientific">Aphanomyces invadans</name>
    <dbReference type="NCBI Taxonomy" id="157072"/>
    <lineage>
        <taxon>Eukaryota</taxon>
        <taxon>Sar</taxon>
        <taxon>Stramenopiles</taxon>
        <taxon>Oomycota</taxon>
        <taxon>Saprolegniomycetes</taxon>
        <taxon>Saprolegniales</taxon>
        <taxon>Verrucalvaceae</taxon>
        <taxon>Aphanomyces</taxon>
    </lineage>
</organism>
<name>A0A024UQS3_9STRA</name>
<dbReference type="VEuPathDB" id="FungiDB:H310_01187"/>
<evidence type="ECO:0000256" key="4">
    <source>
        <dbReference type="ARBA" id="ARBA00022692"/>
    </source>
</evidence>
<feature type="transmembrane region" description="Helical" evidence="16">
    <location>
        <begin position="329"/>
        <end position="347"/>
    </location>
</feature>
<feature type="transmembrane region" description="Helical" evidence="16">
    <location>
        <begin position="955"/>
        <end position="975"/>
    </location>
</feature>
<dbReference type="GO" id="GO:0000287">
    <property type="term" value="F:magnesium ion binding"/>
    <property type="evidence" value="ECO:0007669"/>
    <property type="project" value="UniProtKB-UniRule"/>
</dbReference>
<dbReference type="InterPro" id="IPR036412">
    <property type="entry name" value="HAD-like_sf"/>
</dbReference>
<feature type="binding site" evidence="14">
    <location>
        <position position="452"/>
    </location>
    <ligand>
        <name>ATP</name>
        <dbReference type="ChEBI" id="CHEBI:30616"/>
    </ligand>
</feature>
<dbReference type="Pfam" id="PF16212">
    <property type="entry name" value="PhoLip_ATPase_C"/>
    <property type="match status" value="1"/>
</dbReference>
<evidence type="ECO:0000256" key="12">
    <source>
        <dbReference type="ARBA" id="ARBA00034036"/>
    </source>
</evidence>
<comment type="similarity">
    <text evidence="2 16">Belongs to the cation transport ATPase (P-type) (TC 3.A.3) family. Type IV subfamily.</text>
</comment>
<sequence length="1359" mass="152137">MKALTVDGNTQERREDEAEYTLMSSPMKSRWKKGMLSAEDQVATNGDDDLEPYRFVYLNNPIENAKLRYIGNTIITSRYTMFSFLPKVLLYQFSKLANAYFLIISIMQCIKRISTTDGFPASLPALSIIVLIDMIFIAMEDFRRHKSDNLTNDIPVHRFDSEKMVFEQRPSRSLVVGDMIKIFNREVIPADCVILGAFEQNPDQPSGICYVETKSLDGETNLKLRQGVECVYTKIRSDADLARLQGHVECEAPNNSIHRFNGTFNLTNSRTQECITANSMLLRGCTLRNTEYVYGLVVNTGRDTKIMMASLNKDTVKWSNMELRLNKQIMYIVALMVILCVTGASLGTKWNLTNLSLKPHEKAWYLYRSPRDRMLTSPTENFVMLCLYYFLLLNSFIPVSLYVSMTSVKFIQAYFMNADVKMYHAESNTPCQVRTMSLNEELGQINYVFSDKTGTLTCNVMEFRKCSIQGVAYGLGDTEVGVAAKLRQNIHHQATHLSQTRPVVAPFVNFQDDSIFESTSPSLPLFWEHLAVCHTVMPECASDGSLRLSASSPDEQALVAAAASFGYSFYARTPGEALVKTPFANASYKILDVLEFNSTRKRMSVVVEKPDGALALLCKGADTVIYERLAQTTDPATLKVRNTTLEHMETFASEGLRTLVIAHTAVDRSKYTKWSAEYKKASNNMAEIEKRRNGEPNQIDTLMEALETNLEVLGATAIEDKLQAGVPDAIAKLRDASIKVWMLTGDKEETAINIGFACQLLHLDMDLIVISGNNHSDIDEIVASLEKYQDIPTMELHDKPPRDKALVVDGETLELALLHCPSLLLNVAEQCAAVIACRVSPAQKAEMVTLVKDNVKGSITLAIGDGANDVSMIQAAHVGIGISGQEGMQAANSSDYSIAQFRYLIRLLFVHGRWNYVRMSTLILYTFYKNVMMNMTQYAFMAFSAFSGQKFFLEWGLQGFNLIFTALPIVLVGALDQDVPDYLCEAFPKLYSVGQLNRKFNGIVVARWIMSCVWESGVICLFTIYGLKLDNTSVPMWTFGSCAFTCVIFVVNLKLMLNQHLHTAWHIVVYVVSIGLWWVMAHVVSSSTFSFFWRNAFSLIKGHGFWTLLPLVLVTALARDVYWKGFLRNFYPSYTNLAQEVHCFKWQDRASYLLQYPPPEDFATDVESPQVVAGPKAASFSHQHSGPFSPRDTSLHHRMSVRGVAFSYDAETVMAQSFLATQHPEVPPGPGVQVSLKRHASIGSLAFQQDHHPGVPLQPSHASAGASSRHTSSVSIRNLLSQWGTGSVGAGQGNRPSVRNNRLRRAASMGEGCSEEVHPVIGDERQSDLTHFVRRRLNSVERRPSTHVASIRRRSTTML</sequence>
<evidence type="ECO:0000256" key="14">
    <source>
        <dbReference type="PIRSR" id="PIRSR606539-2"/>
    </source>
</evidence>
<dbReference type="InterPro" id="IPR032631">
    <property type="entry name" value="P-type_ATPase_N"/>
</dbReference>
<accession>A0A024UQS3</accession>
<dbReference type="GeneID" id="20078237"/>
<dbReference type="InterPro" id="IPR023298">
    <property type="entry name" value="ATPase_P-typ_TM_dom_sf"/>
</dbReference>
<dbReference type="InterPro" id="IPR032630">
    <property type="entry name" value="P_typ_ATPase_c"/>
</dbReference>
<feature type="binding site" evidence="14">
    <location>
        <position position="868"/>
    </location>
    <ligand>
        <name>ATP</name>
        <dbReference type="ChEBI" id="CHEBI:30616"/>
    </ligand>
</feature>
<feature type="region of interest" description="Disordered" evidence="17">
    <location>
        <begin position="1249"/>
        <end position="1273"/>
    </location>
</feature>
<feature type="binding site" evidence="14">
    <location>
        <position position="619"/>
    </location>
    <ligand>
        <name>ATP</name>
        <dbReference type="ChEBI" id="CHEBI:30616"/>
    </ligand>
</feature>
<dbReference type="NCBIfam" id="TIGR01494">
    <property type="entry name" value="ATPase_P-type"/>
    <property type="match status" value="1"/>
</dbReference>
<evidence type="ECO:0000256" key="17">
    <source>
        <dbReference type="SAM" id="MobiDB-lite"/>
    </source>
</evidence>
<evidence type="ECO:0000256" key="1">
    <source>
        <dbReference type="ARBA" id="ARBA00004127"/>
    </source>
</evidence>
<dbReference type="InterPro" id="IPR044492">
    <property type="entry name" value="P_typ_ATPase_HD_dom"/>
</dbReference>
<feature type="domain" description="P-type ATPase C-terminal" evidence="19">
    <location>
        <begin position="891"/>
        <end position="1133"/>
    </location>
</feature>
<keyword evidence="7 14" id="KW-0067">ATP-binding</keyword>
<feature type="transmembrane region" description="Helical" evidence="16">
    <location>
        <begin position="1005"/>
        <end position="1025"/>
    </location>
</feature>
<dbReference type="Gene3D" id="3.40.1110.10">
    <property type="entry name" value="Calcium-transporting ATPase, cytoplasmic domain N"/>
    <property type="match status" value="1"/>
</dbReference>
<comment type="cofactor">
    <cofactor evidence="15">
        <name>Mg(2+)</name>
        <dbReference type="ChEBI" id="CHEBI:18420"/>
    </cofactor>
</comment>
<dbReference type="SUPFAM" id="SSF56784">
    <property type="entry name" value="HAD-like"/>
    <property type="match status" value="1"/>
</dbReference>
<feature type="transmembrane region" description="Helical" evidence="16">
    <location>
        <begin position="1037"/>
        <end position="1055"/>
    </location>
</feature>
<dbReference type="SFLD" id="SFLDF00027">
    <property type="entry name" value="p-type_atpase"/>
    <property type="match status" value="1"/>
</dbReference>
<keyword evidence="4 16" id="KW-0812">Transmembrane</keyword>
<dbReference type="InterPro" id="IPR023299">
    <property type="entry name" value="ATPase_P-typ_cyto_dom_N"/>
</dbReference>
<dbReference type="NCBIfam" id="TIGR01652">
    <property type="entry name" value="ATPase-Plipid"/>
    <property type="match status" value="1"/>
</dbReference>
<dbReference type="SUPFAM" id="SSF81665">
    <property type="entry name" value="Calcium ATPase, transmembrane domain M"/>
    <property type="match status" value="1"/>
</dbReference>
<feature type="binding site" evidence="14">
    <location>
        <position position="838"/>
    </location>
    <ligand>
        <name>ATP</name>
        <dbReference type="ChEBI" id="CHEBI:30616"/>
    </ligand>
</feature>
<protein>
    <recommendedName>
        <fullName evidence="16">Phospholipid-transporting ATPase</fullName>
        <ecNumber evidence="16">7.6.2.1</ecNumber>
    </recommendedName>
</protein>
<dbReference type="Pfam" id="PF13246">
    <property type="entry name" value="Cation_ATPase"/>
    <property type="match status" value="1"/>
</dbReference>
<dbReference type="SUPFAM" id="SSF81660">
    <property type="entry name" value="Metal cation-transporting ATPase, ATP-binding domain N"/>
    <property type="match status" value="1"/>
</dbReference>
<dbReference type="GO" id="GO:0012505">
    <property type="term" value="C:endomembrane system"/>
    <property type="evidence" value="ECO:0007669"/>
    <property type="project" value="UniProtKB-SubCell"/>
</dbReference>
<evidence type="ECO:0000256" key="2">
    <source>
        <dbReference type="ARBA" id="ARBA00008109"/>
    </source>
</evidence>
<evidence type="ECO:0000256" key="10">
    <source>
        <dbReference type="ARBA" id="ARBA00022989"/>
    </source>
</evidence>
<feature type="transmembrane region" description="Helical" evidence="16">
    <location>
        <begin position="119"/>
        <end position="139"/>
    </location>
</feature>
<comment type="subcellular location">
    <subcellularLocation>
        <location evidence="1">Endomembrane system</location>
        <topology evidence="1">Multi-pass membrane protein</topology>
    </subcellularLocation>
    <subcellularLocation>
        <location evidence="16">Membrane</location>
        <topology evidence="16">Multi-pass membrane protein</topology>
    </subcellularLocation>
</comment>
<dbReference type="GO" id="GO:0140326">
    <property type="term" value="F:ATPase-coupled intramembrane lipid transporter activity"/>
    <property type="evidence" value="ECO:0007669"/>
    <property type="project" value="UniProtKB-EC"/>
</dbReference>
<feature type="binding site" evidence="14">
    <location>
        <position position="453"/>
    </location>
    <ligand>
        <name>ATP</name>
        <dbReference type="ChEBI" id="CHEBI:30616"/>
    </ligand>
</feature>
<feature type="transmembrane region" description="Helical" evidence="16">
    <location>
        <begin position="1067"/>
        <end position="1093"/>
    </location>
</feature>
<dbReference type="OrthoDB" id="377733at2759"/>
<dbReference type="InterPro" id="IPR008250">
    <property type="entry name" value="ATPase_P-typ_transduc_dom_A_sf"/>
</dbReference>
<dbReference type="EMBL" id="KI913953">
    <property type="protein sequence ID" value="ETW08654.1"/>
    <property type="molecule type" value="Genomic_DNA"/>
</dbReference>
<dbReference type="PRINTS" id="PR00119">
    <property type="entry name" value="CATATPASE"/>
</dbReference>
<feature type="transmembrane region" description="Helical" evidence="16">
    <location>
        <begin position="382"/>
        <end position="403"/>
    </location>
</feature>
<keyword evidence="10 16" id="KW-1133">Transmembrane helix</keyword>
<evidence type="ECO:0000256" key="16">
    <source>
        <dbReference type="RuleBase" id="RU362033"/>
    </source>
</evidence>
<feature type="transmembrane region" description="Helical" evidence="16">
    <location>
        <begin position="1105"/>
        <end position="1122"/>
    </location>
</feature>
<feature type="binding site" evidence="14">
    <location>
        <position position="746"/>
    </location>
    <ligand>
        <name>ATP</name>
        <dbReference type="ChEBI" id="CHEBI:30616"/>
    </ligand>
</feature>
<keyword evidence="8 15" id="KW-0460">Magnesium</keyword>
<feature type="binding site" evidence="14">
    <location>
        <position position="744"/>
    </location>
    <ligand>
        <name>ATP</name>
        <dbReference type="ChEBI" id="CHEBI:30616"/>
    </ligand>
</feature>
<feature type="binding site" evidence="15">
    <location>
        <position position="451"/>
    </location>
    <ligand>
        <name>Mg(2+)</name>
        <dbReference type="ChEBI" id="CHEBI:18420"/>
    </ligand>
</feature>
<dbReference type="InterPro" id="IPR018303">
    <property type="entry name" value="ATPase_P-typ_P_site"/>
</dbReference>
<keyword evidence="5 15" id="KW-0479">Metal-binding</keyword>
<evidence type="ECO:0000256" key="13">
    <source>
        <dbReference type="PIRSR" id="PIRSR606539-1"/>
    </source>
</evidence>
<reference evidence="20" key="1">
    <citation type="submission" date="2013-12" db="EMBL/GenBank/DDBJ databases">
        <title>The Genome Sequence of Aphanomyces invadans NJM9701.</title>
        <authorList>
            <consortium name="The Broad Institute Genomics Platform"/>
            <person name="Russ C."/>
            <person name="Tyler B."/>
            <person name="van West P."/>
            <person name="Dieguez-Uribeondo J."/>
            <person name="Young S.K."/>
            <person name="Zeng Q."/>
            <person name="Gargeya S."/>
            <person name="Fitzgerald M."/>
            <person name="Abouelleil A."/>
            <person name="Alvarado L."/>
            <person name="Chapman S.B."/>
            <person name="Gainer-Dewar J."/>
            <person name="Goldberg J."/>
            <person name="Griggs A."/>
            <person name="Gujja S."/>
            <person name="Hansen M."/>
            <person name="Howarth C."/>
            <person name="Imamovic A."/>
            <person name="Ireland A."/>
            <person name="Larimer J."/>
            <person name="McCowan C."/>
            <person name="Murphy C."/>
            <person name="Pearson M."/>
            <person name="Poon T.W."/>
            <person name="Priest M."/>
            <person name="Roberts A."/>
            <person name="Saif S."/>
            <person name="Shea T."/>
            <person name="Sykes S."/>
            <person name="Wortman J."/>
            <person name="Nusbaum C."/>
            <person name="Birren B."/>
        </authorList>
    </citation>
    <scope>NUCLEOTIDE SEQUENCE [LARGE SCALE GENOMIC DNA]</scope>
    <source>
        <strain evidence="20">NJM9701</strain>
    </source>
</reference>
<evidence type="ECO:0000259" key="18">
    <source>
        <dbReference type="Pfam" id="PF16209"/>
    </source>
</evidence>
<feature type="binding site" evidence="14">
    <location>
        <position position="596"/>
    </location>
    <ligand>
        <name>ATP</name>
        <dbReference type="ChEBI" id="CHEBI:30616"/>
    </ligand>
</feature>
<dbReference type="GO" id="GO:0005886">
    <property type="term" value="C:plasma membrane"/>
    <property type="evidence" value="ECO:0007669"/>
    <property type="project" value="TreeGrafter"/>
</dbReference>
<dbReference type="SFLD" id="SFLDG00002">
    <property type="entry name" value="C1.7:_P-type_atpase_like"/>
    <property type="match status" value="1"/>
</dbReference>
<feature type="transmembrane region" description="Helical" evidence="16">
    <location>
        <begin position="88"/>
        <end position="107"/>
    </location>
</feature>
<dbReference type="eggNOG" id="KOG0206">
    <property type="taxonomic scope" value="Eukaryota"/>
</dbReference>
<comment type="catalytic activity">
    <reaction evidence="12 16">
        <text>ATP + H2O + phospholipidSide 1 = ADP + phosphate + phospholipidSide 2.</text>
        <dbReference type="EC" id="7.6.2.1"/>
    </reaction>
</comment>
<keyword evidence="9 16" id="KW-1278">Translocase</keyword>
<dbReference type="SUPFAM" id="SSF81653">
    <property type="entry name" value="Calcium ATPase, transduction domain A"/>
    <property type="match status" value="1"/>
</dbReference>
<evidence type="ECO:0000259" key="19">
    <source>
        <dbReference type="Pfam" id="PF16212"/>
    </source>
</evidence>
<dbReference type="Pfam" id="PF16209">
    <property type="entry name" value="PhoLip_ATPase_N"/>
    <property type="match status" value="1"/>
</dbReference>
<dbReference type="PANTHER" id="PTHR24092">
    <property type="entry name" value="PROBABLE PHOSPHOLIPID-TRANSPORTING ATPASE"/>
    <property type="match status" value="1"/>
</dbReference>